<dbReference type="PROSITE" id="PS51677">
    <property type="entry name" value="NODB"/>
    <property type="match status" value="1"/>
</dbReference>
<dbReference type="InterPro" id="IPR002509">
    <property type="entry name" value="NODB_dom"/>
</dbReference>
<comment type="caution">
    <text evidence="7">The sequence shown here is derived from an EMBL/GenBank/DDBJ whole genome shotgun (WGS) entry which is preliminary data.</text>
</comment>
<dbReference type="PANTHER" id="PTHR34216">
    <property type="match status" value="1"/>
</dbReference>
<comment type="function">
    <text evidence="1">Is involved in generating a small heat-stable compound (Nod), an acylated oligomer of N-acetylglucosamine, that stimulates mitosis in various plant protoplasts.</text>
</comment>
<dbReference type="PANTHER" id="PTHR34216:SF7">
    <property type="entry name" value="POLY-BETA-1,6-N-ACETYL-D-GLUCOSAMINE N-DEACETYLASE"/>
    <property type="match status" value="1"/>
</dbReference>
<evidence type="ECO:0000313" key="7">
    <source>
        <dbReference type="EMBL" id="MBA4610234.1"/>
    </source>
</evidence>
<reference evidence="7 8" key="2">
    <citation type="submission" date="2020-08" db="EMBL/GenBank/DDBJ databases">
        <title>Stappia taiwanensis sp. nov., isolated from a coastal thermal spring.</title>
        <authorList>
            <person name="Kampfer P."/>
        </authorList>
    </citation>
    <scope>NUCLEOTIDE SEQUENCE [LARGE SCALE GENOMIC DNA]</scope>
    <source>
        <strain evidence="7 8">DSM 23284</strain>
    </source>
</reference>
<name>A0A838XT30_9HYPH</name>
<dbReference type="Pfam" id="PF01522">
    <property type="entry name" value="Polysacc_deac_1"/>
    <property type="match status" value="2"/>
</dbReference>
<organism evidence="7 8">
    <name type="scientific">Stappia taiwanensis</name>
    <dbReference type="NCBI Taxonomy" id="992267"/>
    <lineage>
        <taxon>Bacteria</taxon>
        <taxon>Pseudomonadati</taxon>
        <taxon>Pseudomonadota</taxon>
        <taxon>Alphaproteobacteria</taxon>
        <taxon>Hyphomicrobiales</taxon>
        <taxon>Stappiaceae</taxon>
        <taxon>Stappia</taxon>
    </lineage>
</organism>
<dbReference type="AlphaFoldDB" id="A0A838XT30"/>
<dbReference type="RefSeq" id="WP_181758420.1">
    <property type="nucleotide sequence ID" value="NZ_BMCR01000001.1"/>
</dbReference>
<dbReference type="Gene3D" id="3.20.20.370">
    <property type="entry name" value="Glycoside hydrolase/deacetylase"/>
    <property type="match status" value="1"/>
</dbReference>
<gene>
    <name evidence="7" type="ORF">H1W37_01115</name>
</gene>
<protein>
    <recommendedName>
        <fullName evidence="3">Chitooligosaccharide deacetylase</fullName>
    </recommendedName>
    <alternativeName>
        <fullName evidence="5">Nodulation protein B</fullName>
    </alternativeName>
</protein>
<evidence type="ECO:0000256" key="2">
    <source>
        <dbReference type="ARBA" id="ARBA00010973"/>
    </source>
</evidence>
<evidence type="ECO:0000313" key="8">
    <source>
        <dbReference type="Proteomes" id="UP000559404"/>
    </source>
</evidence>
<dbReference type="InterPro" id="IPR011330">
    <property type="entry name" value="Glyco_hydro/deAcase_b/a-brl"/>
</dbReference>
<accession>A0A838XT30</accession>
<keyword evidence="4" id="KW-0732">Signal</keyword>
<dbReference type="SUPFAM" id="SSF88713">
    <property type="entry name" value="Glycoside hydrolase/deacetylase"/>
    <property type="match status" value="1"/>
</dbReference>
<proteinExistence type="inferred from homology"/>
<evidence type="ECO:0000256" key="4">
    <source>
        <dbReference type="ARBA" id="ARBA00022729"/>
    </source>
</evidence>
<dbReference type="EMBL" id="JACEON010000001">
    <property type="protein sequence ID" value="MBA4610234.1"/>
    <property type="molecule type" value="Genomic_DNA"/>
</dbReference>
<evidence type="ECO:0000259" key="6">
    <source>
        <dbReference type="PROSITE" id="PS51677"/>
    </source>
</evidence>
<dbReference type="GO" id="GO:0016810">
    <property type="term" value="F:hydrolase activity, acting on carbon-nitrogen (but not peptide) bonds"/>
    <property type="evidence" value="ECO:0007669"/>
    <property type="project" value="InterPro"/>
</dbReference>
<comment type="similarity">
    <text evidence="2">Belongs to the polysaccharide deacetylase family.</text>
</comment>
<feature type="domain" description="NodB homology" evidence="6">
    <location>
        <begin position="93"/>
        <end position="357"/>
    </location>
</feature>
<evidence type="ECO:0000256" key="1">
    <source>
        <dbReference type="ARBA" id="ARBA00003236"/>
    </source>
</evidence>
<sequence length="357" mass="40133">MDVRRQILGSGCKLLHWSGIGRLLSPLTAGKGLIFTLHSVRTGKAHGDFLPNRHLSVTSDFLEQTIEQVRGAGFDFVSLDEAVDRMGESGGRPFAALTFDDGYRNNLDIAYPVLKRHQVPFTIFVTSGFVDRTSEIWWEALERIVASAEAIEMPIGERMQRLPTDTPARKMQVFDRLLKWYSLDLGERSQRMEIRRLAKRHGLDLAALAEELILGWDDIRGLCADPLFSLGAHTHNHFALARLTRDDMRSEIRQGLERFQAELGIRPTMFAYPYGFEAAVNHQSTEAVREFGFRAAVTTHPGVLSGDEPLLELPRVSLNGYFQDRAIIAQYLTGAPFPVLNAMKRIRSRLSLQPACG</sequence>
<dbReference type="Proteomes" id="UP000559404">
    <property type="component" value="Unassembled WGS sequence"/>
</dbReference>
<dbReference type="GO" id="GO:0005975">
    <property type="term" value="P:carbohydrate metabolic process"/>
    <property type="evidence" value="ECO:0007669"/>
    <property type="project" value="InterPro"/>
</dbReference>
<evidence type="ECO:0000256" key="3">
    <source>
        <dbReference type="ARBA" id="ARBA00020071"/>
    </source>
</evidence>
<reference evidence="7 8" key="1">
    <citation type="submission" date="2020-07" db="EMBL/GenBank/DDBJ databases">
        <authorList>
            <person name="Li M."/>
        </authorList>
    </citation>
    <scope>NUCLEOTIDE SEQUENCE [LARGE SCALE GENOMIC DNA]</scope>
    <source>
        <strain evidence="7 8">DSM 23284</strain>
    </source>
</reference>
<keyword evidence="8" id="KW-1185">Reference proteome</keyword>
<evidence type="ECO:0000256" key="5">
    <source>
        <dbReference type="ARBA" id="ARBA00032976"/>
    </source>
</evidence>
<dbReference type="InterPro" id="IPR051398">
    <property type="entry name" value="Polysacch_Deacetylase"/>
</dbReference>